<evidence type="ECO:0000313" key="4">
    <source>
        <dbReference type="Proteomes" id="UP000462066"/>
    </source>
</evidence>
<reference evidence="3 4" key="1">
    <citation type="submission" date="2017-10" db="EMBL/GenBank/DDBJ databases">
        <title>Whole genome sequencing of Pseudoxanthomonas broegbernensis DSM 12573(T).</title>
        <authorList>
            <person name="Kumar S."/>
            <person name="Bansal K."/>
            <person name="Kaur A."/>
            <person name="Patil P."/>
            <person name="Sharma S."/>
            <person name="Patil P.B."/>
        </authorList>
    </citation>
    <scope>NUCLEOTIDE SEQUENCE [LARGE SCALE GENOMIC DNA]</scope>
    <source>
        <strain evidence="3 4">DSM 12573</strain>
    </source>
</reference>
<evidence type="ECO:0000256" key="1">
    <source>
        <dbReference type="SAM" id="MobiDB-lite"/>
    </source>
</evidence>
<feature type="region of interest" description="Disordered" evidence="1">
    <location>
        <begin position="31"/>
        <end position="52"/>
    </location>
</feature>
<dbReference type="AlphaFoldDB" id="A0A7V8K802"/>
<dbReference type="EMBL" id="MWIP01000003">
    <property type="protein sequence ID" value="KAF1687146.1"/>
    <property type="molecule type" value="Genomic_DNA"/>
</dbReference>
<comment type="caution">
    <text evidence="3">The sequence shown here is derived from an EMBL/GenBank/DDBJ whole genome shotgun (WGS) entry which is preliminary data.</text>
</comment>
<feature type="signal peptide" evidence="2">
    <location>
        <begin position="1"/>
        <end position="24"/>
    </location>
</feature>
<dbReference type="PROSITE" id="PS51257">
    <property type="entry name" value="PROKAR_LIPOPROTEIN"/>
    <property type="match status" value="1"/>
</dbReference>
<feature type="chain" id="PRO_5031305118" evidence="2">
    <location>
        <begin position="25"/>
        <end position="158"/>
    </location>
</feature>
<name>A0A7V8K802_9GAMM</name>
<sequence length="158" mass="16780">MIQLRRARLLLALLSLSVAVAMLAGCKPGATGDAGRNATASTAARSTGPLDPLLAEPQVGDLWAAELSHFSGGEFSQNGKERETVYGLMKVIDASPDDLVLVTETGAWPKKQGAINDLRGDLADIEWDENEKITVRRSEIAGLVGEGRIVEARRLAGD</sequence>
<accession>A0A7V8K802</accession>
<dbReference type="RefSeq" id="WP_162310166.1">
    <property type="nucleotide sequence ID" value="NZ_JACHGU010000005.1"/>
</dbReference>
<evidence type="ECO:0000256" key="2">
    <source>
        <dbReference type="SAM" id="SignalP"/>
    </source>
</evidence>
<organism evidence="3 4">
    <name type="scientific">Pseudoxanthomonas broegbernensis</name>
    <dbReference type="NCBI Taxonomy" id="83619"/>
    <lineage>
        <taxon>Bacteria</taxon>
        <taxon>Pseudomonadati</taxon>
        <taxon>Pseudomonadota</taxon>
        <taxon>Gammaproteobacteria</taxon>
        <taxon>Lysobacterales</taxon>
        <taxon>Lysobacteraceae</taxon>
        <taxon>Pseudoxanthomonas</taxon>
    </lineage>
</organism>
<proteinExistence type="predicted"/>
<dbReference type="Proteomes" id="UP000462066">
    <property type="component" value="Unassembled WGS sequence"/>
</dbReference>
<keyword evidence="2" id="KW-0732">Signal</keyword>
<protein>
    <submittedName>
        <fullName evidence="3">Uncharacterized protein</fullName>
    </submittedName>
</protein>
<evidence type="ECO:0000313" key="3">
    <source>
        <dbReference type="EMBL" id="KAF1687146.1"/>
    </source>
</evidence>
<feature type="compositionally biased region" description="Low complexity" evidence="1">
    <location>
        <begin position="34"/>
        <end position="48"/>
    </location>
</feature>
<keyword evidence="4" id="KW-1185">Reference proteome</keyword>
<gene>
    <name evidence="3" type="ORF">B1992_03925</name>
</gene>